<name>A0A3D8SQU3_9HELO</name>
<proteinExistence type="predicted"/>
<dbReference type="AlphaFoldDB" id="A0A3D8SQU3"/>
<keyword evidence="3" id="KW-1185">Reference proteome</keyword>
<dbReference type="Proteomes" id="UP000256645">
    <property type="component" value="Unassembled WGS sequence"/>
</dbReference>
<protein>
    <recommendedName>
        <fullName evidence="4">Zn(2)-C6 fungal-type domain-containing protein</fullName>
    </recommendedName>
</protein>
<dbReference type="OrthoDB" id="10342207at2759"/>
<reference evidence="2 3" key="1">
    <citation type="journal article" date="2018" name="IMA Fungus">
        <title>IMA Genome-F 9: Draft genome sequence of Annulohypoxylon stygium, Aspergillus mulundensis, Berkeleyomyces basicola (syn. Thielaviopsis basicola), Ceratocystis smalleyi, two Cercospora beticola strains, Coleophoma cylindrospora, Fusarium fracticaudum, Phialophora cf. hyalina, and Morchella septimelata.</title>
        <authorList>
            <person name="Wingfield B.D."/>
            <person name="Bills G.F."/>
            <person name="Dong Y."/>
            <person name="Huang W."/>
            <person name="Nel W.J."/>
            <person name="Swalarsk-Parry B.S."/>
            <person name="Vaghefi N."/>
            <person name="Wilken P.M."/>
            <person name="An Z."/>
            <person name="de Beer Z.W."/>
            <person name="De Vos L."/>
            <person name="Chen L."/>
            <person name="Duong T.A."/>
            <person name="Gao Y."/>
            <person name="Hammerbacher A."/>
            <person name="Kikkert J.R."/>
            <person name="Li Y."/>
            <person name="Li H."/>
            <person name="Li K."/>
            <person name="Li Q."/>
            <person name="Liu X."/>
            <person name="Ma X."/>
            <person name="Naidoo K."/>
            <person name="Pethybridge S.J."/>
            <person name="Sun J."/>
            <person name="Steenkamp E.T."/>
            <person name="van der Nest M.A."/>
            <person name="van Wyk S."/>
            <person name="Wingfield M.J."/>
            <person name="Xiong C."/>
            <person name="Yue Q."/>
            <person name="Zhang X."/>
        </authorList>
    </citation>
    <scope>NUCLEOTIDE SEQUENCE [LARGE SCALE GENOMIC DNA]</scope>
    <source>
        <strain evidence="2 3">BP6252</strain>
    </source>
</reference>
<dbReference type="EMBL" id="PDLM01000001">
    <property type="protein sequence ID" value="RDW88690.1"/>
    <property type="molecule type" value="Genomic_DNA"/>
</dbReference>
<gene>
    <name evidence="2" type="ORF">BP6252_00722</name>
</gene>
<accession>A0A3D8SQU3</accession>
<evidence type="ECO:0000313" key="2">
    <source>
        <dbReference type="EMBL" id="RDW88690.1"/>
    </source>
</evidence>
<organism evidence="2 3">
    <name type="scientific">Coleophoma cylindrospora</name>
    <dbReference type="NCBI Taxonomy" id="1849047"/>
    <lineage>
        <taxon>Eukaryota</taxon>
        <taxon>Fungi</taxon>
        <taxon>Dikarya</taxon>
        <taxon>Ascomycota</taxon>
        <taxon>Pezizomycotina</taxon>
        <taxon>Leotiomycetes</taxon>
        <taxon>Helotiales</taxon>
        <taxon>Dermateaceae</taxon>
        <taxon>Coleophoma</taxon>
    </lineage>
</organism>
<evidence type="ECO:0000256" key="1">
    <source>
        <dbReference type="SAM" id="MobiDB-lite"/>
    </source>
</evidence>
<evidence type="ECO:0008006" key="4">
    <source>
        <dbReference type="Google" id="ProtNLM"/>
    </source>
</evidence>
<evidence type="ECO:0000313" key="3">
    <source>
        <dbReference type="Proteomes" id="UP000256645"/>
    </source>
</evidence>
<feature type="region of interest" description="Disordered" evidence="1">
    <location>
        <begin position="108"/>
        <end position="178"/>
    </location>
</feature>
<feature type="region of interest" description="Disordered" evidence="1">
    <location>
        <begin position="346"/>
        <end position="377"/>
    </location>
</feature>
<comment type="caution">
    <text evidence="2">The sequence shown here is derived from an EMBL/GenBank/DDBJ whole genome shotgun (WGS) entry which is preliminary data.</text>
</comment>
<sequence length="377" mass="41867">MRGALNAVLEDWGSVRSELKTEREQNLKEEDKKTQTIRDAADRKNSGFFQTHFAVILEARRLEDQERSIQRKLDEDSWILDTFQQHVEIRNAYFTGRLPPRPEIEVGEVEQAPSSSHATEPIKESESASGSVSNSTPAVEVLTGDTPSSTSTKGKGKDEEPATDTDVPQPASGSGSNQAPVCRVADINIDCNVVQISAKAAAGKGNAPGFYRLRDCHMCDWKPAPWIDLVNSCLQHLRNTHELTSEDGTTIKSADVIKILGVRIEDANLEWFMDYKFFRTRRIASQEWNADNKSKTAPAQPRNRCSYCTEKDAECDGRNPCGTCLLEGKICRYGLSDFTVRLGKASSVGGNKRKREDDEEDPDFVPTGKKASSHLKT</sequence>